<gene>
    <name evidence="3" type="ORF">HMN09_00819400</name>
</gene>
<organism evidence="3 4">
    <name type="scientific">Mycena chlorophos</name>
    <name type="common">Agaric fungus</name>
    <name type="synonym">Agaricus chlorophos</name>
    <dbReference type="NCBI Taxonomy" id="658473"/>
    <lineage>
        <taxon>Eukaryota</taxon>
        <taxon>Fungi</taxon>
        <taxon>Dikarya</taxon>
        <taxon>Basidiomycota</taxon>
        <taxon>Agaricomycotina</taxon>
        <taxon>Agaricomycetes</taxon>
        <taxon>Agaricomycetidae</taxon>
        <taxon>Agaricales</taxon>
        <taxon>Marasmiineae</taxon>
        <taxon>Mycenaceae</taxon>
        <taxon>Mycena</taxon>
    </lineage>
</organism>
<comment type="caution">
    <text evidence="3">The sequence shown here is derived from an EMBL/GenBank/DDBJ whole genome shotgun (WGS) entry which is preliminary data.</text>
</comment>
<dbReference type="EMBL" id="JACAZE010000010">
    <property type="protein sequence ID" value="KAF7305657.1"/>
    <property type="molecule type" value="Genomic_DNA"/>
</dbReference>
<protein>
    <submittedName>
        <fullName evidence="3">Carb-bind domain-containing protein</fullName>
    </submittedName>
</protein>
<dbReference type="AlphaFoldDB" id="A0A8H6W5I8"/>
<feature type="signal peptide" evidence="1">
    <location>
        <begin position="1"/>
        <end position="23"/>
    </location>
</feature>
<name>A0A8H6W5I8_MYCCL</name>
<accession>A0A8H6W5I8</accession>
<keyword evidence="1" id="KW-0732">Signal</keyword>
<sequence>MLASASGFLVLMVAALGAMDVAGQSQPNCPQGAQSCGDSCYYSAQYYCYEGNYLCPVNNGTIWQRCNEDCYDPNAYACANGTALVQTGNNTSGNVQCGDAWYNPKMYVCDYNGPNSDGTLCPRKPDGETSQACGAACFYPDQYTCDQSTQTLSPTNGNTGAN</sequence>
<dbReference type="OrthoDB" id="3000963at2759"/>
<feature type="domain" description="Endo-1,3(4)-beta-glucanase 1 carbohydrate binding" evidence="2">
    <location>
        <begin position="35"/>
        <end position="82"/>
    </location>
</feature>
<keyword evidence="4" id="KW-1185">Reference proteome</keyword>
<proteinExistence type="predicted"/>
<evidence type="ECO:0000256" key="1">
    <source>
        <dbReference type="SAM" id="SignalP"/>
    </source>
</evidence>
<dbReference type="GO" id="GO:0030246">
    <property type="term" value="F:carbohydrate binding"/>
    <property type="evidence" value="ECO:0007669"/>
    <property type="project" value="InterPro"/>
</dbReference>
<reference evidence="3" key="1">
    <citation type="submission" date="2020-05" db="EMBL/GenBank/DDBJ databases">
        <title>Mycena genomes resolve the evolution of fungal bioluminescence.</title>
        <authorList>
            <person name="Tsai I.J."/>
        </authorList>
    </citation>
    <scope>NUCLEOTIDE SEQUENCE</scope>
    <source>
        <strain evidence="3">110903Hualien_Pintung</strain>
    </source>
</reference>
<feature type="domain" description="Endo-1,3(4)-beta-glucanase 1 carbohydrate binding" evidence="2">
    <location>
        <begin position="96"/>
        <end position="148"/>
    </location>
</feature>
<dbReference type="Proteomes" id="UP000613580">
    <property type="component" value="Unassembled WGS sequence"/>
</dbReference>
<feature type="chain" id="PRO_5034730720" evidence="1">
    <location>
        <begin position="24"/>
        <end position="162"/>
    </location>
</feature>
<dbReference type="InterPro" id="IPR018909">
    <property type="entry name" value="Eng1_septum"/>
</dbReference>
<dbReference type="Pfam" id="PF10645">
    <property type="entry name" value="Carb_bind"/>
    <property type="match status" value="2"/>
</dbReference>
<evidence type="ECO:0000313" key="4">
    <source>
        <dbReference type="Proteomes" id="UP000613580"/>
    </source>
</evidence>
<evidence type="ECO:0000313" key="3">
    <source>
        <dbReference type="EMBL" id="KAF7305657.1"/>
    </source>
</evidence>
<evidence type="ECO:0000259" key="2">
    <source>
        <dbReference type="Pfam" id="PF10645"/>
    </source>
</evidence>